<reference evidence="2" key="1">
    <citation type="submission" date="2016-10" db="EMBL/GenBank/DDBJ databases">
        <authorList>
            <person name="Varghese N."/>
            <person name="Submissions S."/>
        </authorList>
    </citation>
    <scope>NUCLEOTIDE SEQUENCE [LARGE SCALE GENOMIC DNA]</scope>
    <source>
        <strain evidence="2">CGMCC 1.11022</strain>
    </source>
</reference>
<dbReference type="InterPro" id="IPR029063">
    <property type="entry name" value="SAM-dependent_MTases_sf"/>
</dbReference>
<dbReference type="AlphaFoldDB" id="A0A1G9GCX2"/>
<dbReference type="SUPFAM" id="SSF53335">
    <property type="entry name" value="S-adenosyl-L-methionine-dependent methyltransferases"/>
    <property type="match status" value="1"/>
</dbReference>
<dbReference type="EMBL" id="FNEE01000024">
    <property type="protein sequence ID" value="SDK98415.1"/>
    <property type="molecule type" value="Genomic_DNA"/>
</dbReference>
<evidence type="ECO:0000313" key="2">
    <source>
        <dbReference type="Proteomes" id="UP000198894"/>
    </source>
</evidence>
<sequence>MFYEDLHYQSRFAAGWRTSASTLGGGGLIATERLRIFLSRAEDNTVVDNTVVGGLDPQMEGAIETLLADRPSFHAWPDGRPANWSVAPAVLRFLVEQLEPGMSTLETGAGQTTAAFVIAGTHHVAVTPDAAQAERIEKYLDGLGIERDLKFVLESSDTALPAGRGIPDRLDFVFIDGAHRFPFPILDWYYTQERVPVGGMLAIDDFIMPSVRILYDFLLSEDDWELVQAFQVTAFFRRVGARENLWDWADQKINKPHLDMVKKKAERERRLQKQSFPFITWLRSREKD</sequence>
<organism evidence="1 2">
    <name type="scientific">Mesorhizobium muleiense</name>
    <dbReference type="NCBI Taxonomy" id="1004279"/>
    <lineage>
        <taxon>Bacteria</taxon>
        <taxon>Pseudomonadati</taxon>
        <taxon>Pseudomonadota</taxon>
        <taxon>Alphaproteobacteria</taxon>
        <taxon>Hyphomicrobiales</taxon>
        <taxon>Phyllobacteriaceae</taxon>
        <taxon>Mesorhizobium</taxon>
    </lineage>
</organism>
<name>A0A1G9GCX2_9HYPH</name>
<dbReference type="Gene3D" id="3.40.50.150">
    <property type="entry name" value="Vaccinia Virus protein VP39"/>
    <property type="match status" value="1"/>
</dbReference>
<dbReference type="Pfam" id="PF13578">
    <property type="entry name" value="Methyltransf_24"/>
    <property type="match status" value="1"/>
</dbReference>
<gene>
    <name evidence="1" type="ORF">SAMN05428953_12450</name>
</gene>
<evidence type="ECO:0008006" key="3">
    <source>
        <dbReference type="Google" id="ProtNLM"/>
    </source>
</evidence>
<dbReference type="Proteomes" id="UP000198894">
    <property type="component" value="Unassembled WGS sequence"/>
</dbReference>
<keyword evidence="2" id="KW-1185">Reference proteome</keyword>
<dbReference type="RefSeq" id="WP_091599330.1">
    <property type="nucleotide sequence ID" value="NZ_FNEE01000024.1"/>
</dbReference>
<evidence type="ECO:0000313" key="1">
    <source>
        <dbReference type="EMBL" id="SDK98415.1"/>
    </source>
</evidence>
<protein>
    <recommendedName>
        <fullName evidence="3">Methyltransferase domain-containing protein</fullName>
    </recommendedName>
</protein>
<accession>A0A1G9GCX2</accession>
<proteinExistence type="predicted"/>